<name>A0A1X7LRK9_9BURK</name>
<protein>
    <recommendedName>
        <fullName evidence="3">Polysaccharide deacetylase</fullName>
    </recommendedName>
</protein>
<dbReference type="Gene3D" id="3.20.20.370">
    <property type="entry name" value="Glycoside hydrolase/deacetylase"/>
    <property type="match status" value="1"/>
</dbReference>
<organism evidence="1 2">
    <name type="scientific">Paraburkholderia susongensis</name>
    <dbReference type="NCBI Taxonomy" id="1515439"/>
    <lineage>
        <taxon>Bacteria</taxon>
        <taxon>Pseudomonadati</taxon>
        <taxon>Pseudomonadota</taxon>
        <taxon>Betaproteobacteria</taxon>
        <taxon>Burkholderiales</taxon>
        <taxon>Burkholderiaceae</taxon>
        <taxon>Paraburkholderia</taxon>
    </lineage>
</organism>
<evidence type="ECO:0000313" key="1">
    <source>
        <dbReference type="EMBL" id="SMG56511.1"/>
    </source>
</evidence>
<dbReference type="Proteomes" id="UP000193228">
    <property type="component" value="Unassembled WGS sequence"/>
</dbReference>
<keyword evidence="2" id="KW-1185">Reference proteome</keyword>
<sequence>MIGKNRYALLTVDTEALPRRAADDHVTRLMWGRHEKGQAGIAEMAAIGDEFGVKHVFFVDACGAYSRLDETREVMRWLDAAGQDVQLHTHPEYLPDAFWDEHGLARHPKHMNQYAEDSRAELVIKHFGTLLSECTGKPVLAHRGGSFRWNAGTIRALKVAGIQLSFNNSMSAVHVGQCVYSEPTNLPFLWSNGVIEVPTTEKRIKSKVGKKEWWARLTYPESSYFRVRPWWRKSLFDVFSGSPELSVFLLHSWSLLYWDEQRHATYRDDQRLEGYRKLLFRLTKDYDVITTTDFLDLHARGKIKTTHTVELARAELAAYK</sequence>
<evidence type="ECO:0000313" key="2">
    <source>
        <dbReference type="Proteomes" id="UP000193228"/>
    </source>
</evidence>
<dbReference type="STRING" id="1515439.SAMN06265784_108204"/>
<dbReference type="GO" id="GO:0005975">
    <property type="term" value="P:carbohydrate metabolic process"/>
    <property type="evidence" value="ECO:0007669"/>
    <property type="project" value="InterPro"/>
</dbReference>
<dbReference type="InterPro" id="IPR011330">
    <property type="entry name" value="Glyco_hydro/deAcase_b/a-brl"/>
</dbReference>
<accession>A0A1X7LRK9</accession>
<gene>
    <name evidence="1" type="ORF">SAMN06265784_108204</name>
</gene>
<dbReference type="AlphaFoldDB" id="A0A1X7LRK9"/>
<evidence type="ECO:0008006" key="3">
    <source>
        <dbReference type="Google" id="ProtNLM"/>
    </source>
</evidence>
<dbReference type="RefSeq" id="WP_085487441.1">
    <property type="nucleotide sequence ID" value="NZ_FXAT01000008.1"/>
</dbReference>
<dbReference type="EMBL" id="FXAT01000008">
    <property type="protein sequence ID" value="SMG56511.1"/>
    <property type="molecule type" value="Genomic_DNA"/>
</dbReference>
<dbReference type="SUPFAM" id="SSF88713">
    <property type="entry name" value="Glycoside hydrolase/deacetylase"/>
    <property type="match status" value="1"/>
</dbReference>
<proteinExistence type="predicted"/>
<reference evidence="2" key="1">
    <citation type="submission" date="2017-04" db="EMBL/GenBank/DDBJ databases">
        <authorList>
            <person name="Varghese N."/>
            <person name="Submissions S."/>
        </authorList>
    </citation>
    <scope>NUCLEOTIDE SEQUENCE [LARGE SCALE GENOMIC DNA]</scope>
    <source>
        <strain evidence="2">LMG 29540</strain>
    </source>
</reference>
<dbReference type="OrthoDB" id="8597776at2"/>